<proteinExistence type="predicted"/>
<dbReference type="EMBL" id="VOIH02000003">
    <property type="protein sequence ID" value="KAF3450448.1"/>
    <property type="molecule type" value="Genomic_DNA"/>
</dbReference>
<comment type="caution">
    <text evidence="1">The sequence shown here is derived from an EMBL/GenBank/DDBJ whole genome shotgun (WGS) entry which is preliminary data.</text>
</comment>
<accession>A0A8K0HES2</accession>
<sequence>MDTSTDSQTVELFWITVGKNYFRDMECSPNWLTTYGDCDSFDSRKLVLDNRLSQYMEARLGLFNKNKSNYDFGEEMLEFLNGKEPMMKIKPCWEYDRITTIGYWGYRSTPSTYGASDDRKHGQTDQSYQLKHYQRLMPMLPYILHAVGFFSFRHKISDSMDEFDISLDSNCPQQKIE</sequence>
<dbReference type="AlphaFoldDB" id="A0A8K0HES2"/>
<protein>
    <submittedName>
        <fullName evidence="1">Uncharacterized protein</fullName>
    </submittedName>
</protein>
<reference evidence="1" key="1">
    <citation type="submission" date="2020-03" db="EMBL/GenBank/DDBJ databases">
        <title>A high-quality chromosome-level genome assembly of a woody plant with both climbing and erect habits, Rhamnella rubrinervis.</title>
        <authorList>
            <person name="Lu Z."/>
            <person name="Yang Y."/>
            <person name="Zhu X."/>
            <person name="Sun Y."/>
        </authorList>
    </citation>
    <scope>NUCLEOTIDE SEQUENCE</scope>
    <source>
        <strain evidence="1">BYM</strain>
        <tissue evidence="1">Leaf</tissue>
    </source>
</reference>
<organism evidence="1 2">
    <name type="scientific">Rhamnella rubrinervis</name>
    <dbReference type="NCBI Taxonomy" id="2594499"/>
    <lineage>
        <taxon>Eukaryota</taxon>
        <taxon>Viridiplantae</taxon>
        <taxon>Streptophyta</taxon>
        <taxon>Embryophyta</taxon>
        <taxon>Tracheophyta</taxon>
        <taxon>Spermatophyta</taxon>
        <taxon>Magnoliopsida</taxon>
        <taxon>eudicotyledons</taxon>
        <taxon>Gunneridae</taxon>
        <taxon>Pentapetalae</taxon>
        <taxon>rosids</taxon>
        <taxon>fabids</taxon>
        <taxon>Rosales</taxon>
        <taxon>Rhamnaceae</taxon>
        <taxon>rhamnoid group</taxon>
        <taxon>Rhamneae</taxon>
        <taxon>Rhamnella</taxon>
    </lineage>
</organism>
<gene>
    <name evidence="1" type="ORF">FNV43_RR06530</name>
</gene>
<evidence type="ECO:0000313" key="2">
    <source>
        <dbReference type="Proteomes" id="UP000796880"/>
    </source>
</evidence>
<name>A0A8K0HES2_9ROSA</name>
<keyword evidence="2" id="KW-1185">Reference proteome</keyword>
<dbReference type="Proteomes" id="UP000796880">
    <property type="component" value="Unassembled WGS sequence"/>
</dbReference>
<evidence type="ECO:0000313" key="1">
    <source>
        <dbReference type="EMBL" id="KAF3450448.1"/>
    </source>
</evidence>